<keyword evidence="4" id="KW-1185">Reference proteome</keyword>
<evidence type="ECO:0000313" key="4">
    <source>
        <dbReference type="Proteomes" id="UP000619260"/>
    </source>
</evidence>
<organism evidence="3 4">
    <name type="scientific">Virgisporangium aliadipatigenens</name>
    <dbReference type="NCBI Taxonomy" id="741659"/>
    <lineage>
        <taxon>Bacteria</taxon>
        <taxon>Bacillati</taxon>
        <taxon>Actinomycetota</taxon>
        <taxon>Actinomycetes</taxon>
        <taxon>Micromonosporales</taxon>
        <taxon>Micromonosporaceae</taxon>
        <taxon>Virgisporangium</taxon>
    </lineage>
</organism>
<dbReference type="RefSeq" id="WP_203900854.1">
    <property type="nucleotide sequence ID" value="NZ_BOPF01000014.1"/>
</dbReference>
<dbReference type="Proteomes" id="UP000619260">
    <property type="component" value="Unassembled WGS sequence"/>
</dbReference>
<comment type="caution">
    <text evidence="3">The sequence shown here is derived from an EMBL/GenBank/DDBJ whole genome shotgun (WGS) entry which is preliminary data.</text>
</comment>
<sequence>MATRATPGPRTPALQATPGPRRPPAQSLAGRPTGQVIAVEAAALTVLAAWQLGPATVAFTTPVALAVVLLALVRVRGRWAFEWALLGLRYAGRRRVVALPDGTPSTVELDGQPVAVTDDAGGPSAIIAVGDPGAMFGDPGPAMPALGSLLPHVDPDLPATRLRLIVGTVSAPPPGAADGPAAAAYRQFTGGRVASYRRLLVAVQVRREVGTGDDVLRRSLVSAVRRIRRRLERAGLTATLVAPGAVPGLLAELAHHDPTAPTLERWPELTVGGLRQVTFRLDALDQPDRRDGPPAEDHARGAQSLPARLLDLPGCAVTLALAVEHERHEAALRIAAAGPEELAAAVSAVRQRLVAAGVGLRRLDGAHPSGLAATLPLGGTDPLDRAGPAEGPADLPTGGAGVVLGTNRHGGPVTIALFRSSPTRVVLVGEPHRAQFVALRAVATGARLYLQTARPQAWDAFLRGIGTAITVLAPGRAAEAPPATPVRPQLVLVDAPGPAASHVPLEQAQWRTTVMLRDRITAADVDLLSRADLALLTRVGDEEAVLAGAALGLGTTADWLVRIGGDMIGAVVPREAVRWAMAVPGPIEARILGRTP</sequence>
<dbReference type="AlphaFoldDB" id="A0A8J3YN30"/>
<proteinExistence type="predicted"/>
<evidence type="ECO:0000259" key="2">
    <source>
        <dbReference type="Pfam" id="PF11203"/>
    </source>
</evidence>
<dbReference type="EMBL" id="BOPF01000014">
    <property type="protein sequence ID" value="GIJ47362.1"/>
    <property type="molecule type" value="Genomic_DNA"/>
</dbReference>
<dbReference type="Pfam" id="PF11203">
    <property type="entry name" value="EccE"/>
    <property type="match status" value="1"/>
</dbReference>
<evidence type="ECO:0000256" key="1">
    <source>
        <dbReference type="SAM" id="MobiDB-lite"/>
    </source>
</evidence>
<name>A0A8J3YN30_9ACTN</name>
<gene>
    <name evidence="3" type="ORF">Val02_42480</name>
</gene>
<evidence type="ECO:0000313" key="3">
    <source>
        <dbReference type="EMBL" id="GIJ47362.1"/>
    </source>
</evidence>
<accession>A0A8J3YN30</accession>
<feature type="region of interest" description="Disordered" evidence="1">
    <location>
        <begin position="1"/>
        <end position="30"/>
    </location>
</feature>
<protein>
    <recommendedName>
        <fullName evidence="2">Type VII secretion system protein EccE domain-containing protein</fullName>
    </recommendedName>
</protein>
<feature type="domain" description="Type VII secretion system protein EccE" evidence="2">
    <location>
        <begin position="202"/>
        <end position="280"/>
    </location>
</feature>
<dbReference type="InterPro" id="IPR050051">
    <property type="entry name" value="EccE_dom"/>
</dbReference>
<reference evidence="3" key="1">
    <citation type="submission" date="2021-01" db="EMBL/GenBank/DDBJ databases">
        <title>Whole genome shotgun sequence of Virgisporangium aliadipatigenens NBRC 105644.</title>
        <authorList>
            <person name="Komaki H."/>
            <person name="Tamura T."/>
        </authorList>
    </citation>
    <scope>NUCLEOTIDE SEQUENCE</scope>
    <source>
        <strain evidence="3">NBRC 105644</strain>
    </source>
</reference>